<name>A0A3E0TZS7_9GAMM</name>
<evidence type="ECO:0000313" key="3">
    <source>
        <dbReference type="EMBL" id="REL29485.1"/>
    </source>
</evidence>
<evidence type="ECO:0008006" key="5">
    <source>
        <dbReference type="Google" id="ProtNLM"/>
    </source>
</evidence>
<dbReference type="RefSeq" id="WP_116013389.1">
    <property type="nucleotide sequence ID" value="NZ_QUOT01000001.1"/>
</dbReference>
<proteinExistence type="predicted"/>
<accession>A0A3E0TZS7</accession>
<dbReference type="PANTHER" id="PTHR18870:SF9">
    <property type="entry name" value="PROTEIN TAG-278-RELATED"/>
    <property type="match status" value="1"/>
</dbReference>
<evidence type="ECO:0000256" key="1">
    <source>
        <dbReference type="ARBA" id="ARBA00023054"/>
    </source>
</evidence>
<comment type="caution">
    <text evidence="3">The sequence shown here is derived from an EMBL/GenBank/DDBJ whole genome shotgun (WGS) entry which is preliminary data.</text>
</comment>
<dbReference type="AlphaFoldDB" id="A0A3E0TZS7"/>
<dbReference type="EMBL" id="QUOT01000001">
    <property type="protein sequence ID" value="REL29485.1"/>
    <property type="molecule type" value="Genomic_DNA"/>
</dbReference>
<keyword evidence="1 2" id="KW-0175">Coiled coil</keyword>
<evidence type="ECO:0000256" key="2">
    <source>
        <dbReference type="SAM" id="Coils"/>
    </source>
</evidence>
<feature type="coiled-coil region" evidence="2">
    <location>
        <begin position="107"/>
        <end position="317"/>
    </location>
</feature>
<dbReference type="Proteomes" id="UP000256899">
    <property type="component" value="Unassembled WGS sequence"/>
</dbReference>
<evidence type="ECO:0000313" key="4">
    <source>
        <dbReference type="Proteomes" id="UP000256899"/>
    </source>
</evidence>
<feature type="coiled-coil region" evidence="2">
    <location>
        <begin position="406"/>
        <end position="616"/>
    </location>
</feature>
<reference evidence="4" key="1">
    <citation type="submission" date="2018-08" db="EMBL/GenBank/DDBJ databases">
        <title>Thalassotalea euphylliae genome.</title>
        <authorList>
            <person name="Summers S."/>
            <person name="Rice S.A."/>
            <person name="Freckelton M.L."/>
            <person name="Nedved B.T."/>
            <person name="Hadfield M.G."/>
        </authorList>
    </citation>
    <scope>NUCLEOTIDE SEQUENCE [LARGE SCALE GENOMIC DNA]</scope>
    <source>
        <strain evidence="4">H3</strain>
    </source>
</reference>
<gene>
    <name evidence="3" type="ORF">DXX94_01405</name>
</gene>
<sequence>MSVAYEDIKRFCDEISKTEQGNVIEALFDHFDAPQQLLVKFFNQWRAEISYLQSELPSLSDNILKQINADIEKSVANAVGEYQQRINHASQLESYLTNKLSKVENLLTDVQSENASLTEIIASLKTEQTERIQQIKEEHQQSMTARISEHTNEIEEITQRHKQSMASFTKDRDDSIAHLKNELRENKEHAKHAQEEALTALEQRLIAKHQEIEQHLNESLDNVTKEFSSYKLQAQDDKQNALNKLEEQLVKQHSSEAQQLRDKLSETTTAFTEFRGLSAQKLAELEQNHQESITQASEASNLQISNLEHHIQTAKNEHSSAIESLNLAHEQALSYEREAVTKQFQSRLTELEALTSDHQTVIDDINQQHASDIAAIKAAHHQTVTELNNRQTDLLSEATKGSDDVIQSLTSELNQYKQQATDSEDKLKKAQQQNDLLSSEIAQRESKTQALNEASLNKDEIIDQLKASVSDAATKINQLTQKLEESTQAHQVDKENFTKQQQTYSQAEAKISNAELQANELRQENAKLASQVEFVKSNNIATVERLTTKSEQALLKVRELENLLHQEQMNGKEAKEERVKLKEQIEFMKYNQTNTFERLTNSATKANNRVKELEAELAGLKS</sequence>
<dbReference type="PANTHER" id="PTHR18870">
    <property type="entry name" value="PROTEIN TAG-278-RELATED"/>
    <property type="match status" value="1"/>
</dbReference>
<dbReference type="SUPFAM" id="SSF57997">
    <property type="entry name" value="Tropomyosin"/>
    <property type="match status" value="1"/>
</dbReference>
<keyword evidence="4" id="KW-1185">Reference proteome</keyword>
<organism evidence="3 4">
    <name type="scientific">Thalassotalea euphylliae</name>
    <dbReference type="NCBI Taxonomy" id="1655234"/>
    <lineage>
        <taxon>Bacteria</taxon>
        <taxon>Pseudomonadati</taxon>
        <taxon>Pseudomonadota</taxon>
        <taxon>Gammaproteobacteria</taxon>
        <taxon>Alteromonadales</taxon>
        <taxon>Colwelliaceae</taxon>
        <taxon>Thalassotalea</taxon>
    </lineage>
</organism>
<protein>
    <recommendedName>
        <fullName evidence="5">KfrA N-terminal DNA-binding domain-containing protein</fullName>
    </recommendedName>
</protein>